<dbReference type="Gene3D" id="3.40.50.300">
    <property type="entry name" value="P-loop containing nucleotide triphosphate hydrolases"/>
    <property type="match status" value="1"/>
</dbReference>
<dbReference type="GeneID" id="19883114"/>
<dbReference type="Pfam" id="PF13671">
    <property type="entry name" value="AAA_33"/>
    <property type="match status" value="1"/>
</dbReference>
<dbReference type="RefSeq" id="XP_008593421.1">
    <property type="nucleotide sequence ID" value="XM_008595199.1"/>
</dbReference>
<feature type="compositionally biased region" description="Low complexity" evidence="1">
    <location>
        <begin position="142"/>
        <end position="155"/>
    </location>
</feature>
<evidence type="ECO:0000313" key="3">
    <source>
        <dbReference type="Proteomes" id="UP000002762"/>
    </source>
</evidence>
<dbReference type="InParanoid" id="J4UW41"/>
<keyword evidence="2" id="KW-0547">Nucleotide-binding</keyword>
<dbReference type="STRING" id="655819.J4UW41"/>
<protein>
    <submittedName>
        <fullName evidence="2">ATP-binding protein</fullName>
    </submittedName>
</protein>
<keyword evidence="3" id="KW-1185">Reference proteome</keyword>
<dbReference type="Proteomes" id="UP000002762">
    <property type="component" value="Unassembled WGS sequence"/>
</dbReference>
<dbReference type="HOGENOM" id="CLU_101476_0_0_1"/>
<feature type="region of interest" description="Disordered" evidence="1">
    <location>
        <begin position="129"/>
        <end position="157"/>
    </location>
</feature>
<evidence type="ECO:0000313" key="2">
    <source>
        <dbReference type="EMBL" id="EJP70472.1"/>
    </source>
</evidence>
<sequence length="203" mass="22261">MATQQSPRKLFIQMSGAPGSEKSTVARLLGRAITAVVIDHDVLRSAFLKARLPFDQAAKGAYDLQWALAQDVMKQSLSVIIDSTCNFQEVLDQGAACVSQHNYTYWYIECRVDDIDLLDKRLRARDPMMSQRTGVNRPPPAAAAAGAAGAQLDARGAGGDEDGRALFRRWIQHPCRPQDNVIIVDSTADLEVLCHQILEQIAG</sequence>
<dbReference type="InterPro" id="IPR027417">
    <property type="entry name" value="P-loop_NTPase"/>
</dbReference>
<keyword evidence="2" id="KW-0067">ATP-binding</keyword>
<dbReference type="GO" id="GO:0005524">
    <property type="term" value="F:ATP binding"/>
    <property type="evidence" value="ECO:0007669"/>
    <property type="project" value="UniProtKB-KW"/>
</dbReference>
<proteinExistence type="predicted"/>
<gene>
    <name evidence="2" type="ORF">BBA_00102</name>
</gene>
<reference evidence="2 3" key="1">
    <citation type="journal article" date="2012" name="Sci. Rep.">
        <title>Genomic perspectives on the evolution of fungal entomopathogenicity in Beauveria bassiana.</title>
        <authorList>
            <person name="Xiao G."/>
            <person name="Ying S.H."/>
            <person name="Zheng P."/>
            <person name="Wang Z.L."/>
            <person name="Zhang S."/>
            <person name="Xie X.Q."/>
            <person name="Shang Y."/>
            <person name="St Leger R.J."/>
            <person name="Zhao G.P."/>
            <person name="Wang C."/>
            <person name="Feng M.G."/>
        </authorList>
    </citation>
    <scope>NUCLEOTIDE SEQUENCE [LARGE SCALE GENOMIC DNA]</scope>
    <source>
        <strain evidence="2 3">ARSEF 2860</strain>
    </source>
</reference>
<dbReference type="PANTHER" id="PTHR37807:SF3">
    <property type="entry name" value="OS07G0160300 PROTEIN"/>
    <property type="match status" value="1"/>
</dbReference>
<dbReference type="AlphaFoldDB" id="J4UW41"/>
<dbReference type="PANTHER" id="PTHR37807">
    <property type="entry name" value="OS07G0160300 PROTEIN"/>
    <property type="match status" value="1"/>
</dbReference>
<name>J4UW41_BEAB2</name>
<dbReference type="OrthoDB" id="3231855at2759"/>
<organism evidence="2 3">
    <name type="scientific">Beauveria bassiana (strain ARSEF 2860)</name>
    <name type="common">White muscardine disease fungus</name>
    <name type="synonym">Tritirachium shiotae</name>
    <dbReference type="NCBI Taxonomy" id="655819"/>
    <lineage>
        <taxon>Eukaryota</taxon>
        <taxon>Fungi</taxon>
        <taxon>Dikarya</taxon>
        <taxon>Ascomycota</taxon>
        <taxon>Pezizomycotina</taxon>
        <taxon>Sordariomycetes</taxon>
        <taxon>Hypocreomycetidae</taxon>
        <taxon>Hypocreales</taxon>
        <taxon>Cordycipitaceae</taxon>
        <taxon>Beauveria</taxon>
    </lineage>
</organism>
<evidence type="ECO:0000256" key="1">
    <source>
        <dbReference type="SAM" id="MobiDB-lite"/>
    </source>
</evidence>
<accession>J4UW41</accession>
<dbReference type="EMBL" id="JH725150">
    <property type="protein sequence ID" value="EJP70472.1"/>
    <property type="molecule type" value="Genomic_DNA"/>
</dbReference>
<dbReference type="SUPFAM" id="SSF52540">
    <property type="entry name" value="P-loop containing nucleoside triphosphate hydrolases"/>
    <property type="match status" value="1"/>
</dbReference>